<proteinExistence type="predicted"/>
<evidence type="ECO:0000256" key="2">
    <source>
        <dbReference type="ARBA" id="ARBA00022692"/>
    </source>
</evidence>
<organism evidence="7 8">
    <name type="scientific">Ambrosiozyma monospora</name>
    <name type="common">Yeast</name>
    <name type="synonym">Endomycopsis monosporus</name>
    <dbReference type="NCBI Taxonomy" id="43982"/>
    <lineage>
        <taxon>Eukaryota</taxon>
        <taxon>Fungi</taxon>
        <taxon>Dikarya</taxon>
        <taxon>Ascomycota</taxon>
        <taxon>Saccharomycotina</taxon>
        <taxon>Pichiomycetes</taxon>
        <taxon>Pichiales</taxon>
        <taxon>Pichiaceae</taxon>
        <taxon>Ambrosiozyma</taxon>
    </lineage>
</organism>
<feature type="transmembrane region" description="Helical" evidence="6">
    <location>
        <begin position="119"/>
        <end position="141"/>
    </location>
</feature>
<gene>
    <name evidence="7" type="ORF">Amon01_000799900</name>
</gene>
<evidence type="ECO:0000313" key="8">
    <source>
        <dbReference type="Proteomes" id="UP001165063"/>
    </source>
</evidence>
<dbReference type="GO" id="GO:0006882">
    <property type="term" value="P:intracellular zinc ion homeostasis"/>
    <property type="evidence" value="ECO:0007669"/>
    <property type="project" value="TreeGrafter"/>
</dbReference>
<keyword evidence="5" id="KW-0862">Zinc</keyword>
<comment type="subcellular location">
    <subcellularLocation>
        <location evidence="1">Membrane</location>
        <topology evidence="1">Multi-pass membrane protein</topology>
    </subcellularLocation>
</comment>
<feature type="binding site" evidence="5">
    <location>
        <position position="43"/>
    </location>
    <ligand>
        <name>Zn(2+)</name>
        <dbReference type="ChEBI" id="CHEBI:29105"/>
    </ligand>
</feature>
<dbReference type="GO" id="GO:0016020">
    <property type="term" value="C:membrane"/>
    <property type="evidence" value="ECO:0007669"/>
    <property type="project" value="UniProtKB-SubCell"/>
</dbReference>
<dbReference type="EMBL" id="BSXU01006513">
    <property type="protein sequence ID" value="GMG55930.1"/>
    <property type="molecule type" value="Genomic_DNA"/>
</dbReference>
<keyword evidence="2 6" id="KW-0812">Transmembrane</keyword>
<dbReference type="InterPro" id="IPR004254">
    <property type="entry name" value="AdipoR/HlyIII-related"/>
</dbReference>
<dbReference type="Pfam" id="PF03006">
    <property type="entry name" value="HlyIII"/>
    <property type="match status" value="1"/>
</dbReference>
<dbReference type="OrthoDB" id="5585746at2759"/>
<evidence type="ECO:0000256" key="3">
    <source>
        <dbReference type="ARBA" id="ARBA00022989"/>
    </source>
</evidence>
<evidence type="ECO:0000313" key="7">
    <source>
        <dbReference type="EMBL" id="GMG55930.1"/>
    </source>
</evidence>
<accession>A0A9W7DNX5</accession>
<sequence>MMLYSFPSSLVYINENCNWVDKSVIFLFFLTGLECMFSSVIWHTYAQIYTLTLRSRFACIDYTGITVLITGSILTTEHIALKDYPIPRYTFMTFSSLIGIFGIFLTWSPFFDKPESRPIRILFFISLAFLGVSAFFVLAFYETITVAFQFYSPLFRSFIWYAGGVVFYGALIPERWRSDVIVDDFEITDDLVMQLDESGSLQEYLDKQPETTKHSKKFWSLYWVDYYLNSHNIWHVFVLLGVLGHYSAIMEMYANRLMT</sequence>
<dbReference type="GO" id="GO:0046872">
    <property type="term" value="F:metal ion binding"/>
    <property type="evidence" value="ECO:0007669"/>
    <property type="project" value="UniProtKB-KW"/>
</dbReference>
<keyword evidence="4 6" id="KW-0472">Membrane</keyword>
<dbReference type="Proteomes" id="UP001165063">
    <property type="component" value="Unassembled WGS sequence"/>
</dbReference>
<feature type="transmembrane region" description="Helical" evidence="6">
    <location>
        <begin position="153"/>
        <end position="172"/>
    </location>
</feature>
<keyword evidence="8" id="KW-1185">Reference proteome</keyword>
<feature type="transmembrane region" description="Helical" evidence="6">
    <location>
        <begin position="24"/>
        <end position="46"/>
    </location>
</feature>
<protein>
    <submittedName>
        <fullName evidence="7">Unnamed protein product</fullName>
    </submittedName>
</protein>
<evidence type="ECO:0000256" key="1">
    <source>
        <dbReference type="ARBA" id="ARBA00004141"/>
    </source>
</evidence>
<keyword evidence="5" id="KW-0479">Metal-binding</keyword>
<comment type="caution">
    <text evidence="7">The sequence shown here is derived from an EMBL/GenBank/DDBJ whole genome shotgun (WGS) entry which is preliminary data.</text>
</comment>
<keyword evidence="3 6" id="KW-1133">Transmembrane helix</keyword>
<evidence type="ECO:0000256" key="4">
    <source>
        <dbReference type="ARBA" id="ARBA00023136"/>
    </source>
</evidence>
<dbReference type="PANTHER" id="PTHR20855">
    <property type="entry name" value="ADIPOR/PROGESTIN RECEPTOR-RELATED"/>
    <property type="match status" value="1"/>
</dbReference>
<evidence type="ECO:0000256" key="6">
    <source>
        <dbReference type="SAM" id="Phobius"/>
    </source>
</evidence>
<dbReference type="AlphaFoldDB" id="A0A9W7DNX5"/>
<feature type="transmembrane region" description="Helical" evidence="6">
    <location>
        <begin position="233"/>
        <end position="254"/>
    </location>
</feature>
<evidence type="ECO:0000256" key="5">
    <source>
        <dbReference type="PIRSR" id="PIRSR604254-1"/>
    </source>
</evidence>
<dbReference type="GO" id="GO:0038023">
    <property type="term" value="F:signaling receptor activity"/>
    <property type="evidence" value="ECO:0007669"/>
    <property type="project" value="TreeGrafter"/>
</dbReference>
<name>A0A9W7DNX5_AMBMO</name>
<feature type="transmembrane region" description="Helical" evidence="6">
    <location>
        <begin position="89"/>
        <end position="107"/>
    </location>
</feature>
<reference evidence="7" key="1">
    <citation type="submission" date="2023-04" db="EMBL/GenBank/DDBJ databases">
        <title>Ambrosiozyma monospora NBRC 1965.</title>
        <authorList>
            <person name="Ichikawa N."/>
            <person name="Sato H."/>
            <person name="Tonouchi N."/>
        </authorList>
    </citation>
    <scope>NUCLEOTIDE SEQUENCE</scope>
    <source>
        <strain evidence="7">NBRC 1965</strain>
    </source>
</reference>
<dbReference type="PANTHER" id="PTHR20855:SF97">
    <property type="entry name" value="ADIPOR-LIKE RECEPTOR IZH3-RELATED"/>
    <property type="match status" value="1"/>
</dbReference>